<dbReference type="InterPro" id="IPR050383">
    <property type="entry name" value="GlyoxalaseI/FosfomycinResist"/>
</dbReference>
<dbReference type="Pfam" id="PF00903">
    <property type="entry name" value="Glyoxalase"/>
    <property type="match status" value="1"/>
</dbReference>
<reference evidence="2 3" key="1">
    <citation type="submission" date="2017-01" db="EMBL/GenBank/DDBJ databases">
        <authorList>
            <consortium name="Urmite Genomes"/>
        </authorList>
    </citation>
    <scope>NUCLEOTIDE SEQUENCE [LARGE SCALE GENOMIC DNA]</scope>
    <source>
        <strain evidence="2 3">AB57</strain>
    </source>
</reference>
<feature type="domain" description="VOC" evidence="1">
    <location>
        <begin position="7"/>
        <end position="132"/>
    </location>
</feature>
<keyword evidence="3" id="KW-1185">Reference proteome</keyword>
<name>A0A2U3NSE0_9MYCO</name>
<dbReference type="CDD" id="cd07253">
    <property type="entry name" value="GLOD5"/>
    <property type="match status" value="1"/>
</dbReference>
<dbReference type="PANTHER" id="PTHR21366">
    <property type="entry name" value="GLYOXALASE FAMILY PROTEIN"/>
    <property type="match status" value="1"/>
</dbReference>
<dbReference type="SUPFAM" id="SSF54593">
    <property type="entry name" value="Glyoxalase/Bleomycin resistance protein/Dihydroxybiphenyl dioxygenase"/>
    <property type="match status" value="1"/>
</dbReference>
<dbReference type="EMBL" id="FUFA01000004">
    <property type="protein sequence ID" value="SPM34428.1"/>
    <property type="molecule type" value="Genomic_DNA"/>
</dbReference>
<dbReference type="Gene3D" id="3.10.180.10">
    <property type="entry name" value="2,3-Dihydroxybiphenyl 1,2-Dioxygenase, domain 1"/>
    <property type="match status" value="1"/>
</dbReference>
<accession>A0A2U3NSE0</accession>
<dbReference type="STRING" id="1841860.GCA_900157375_02246"/>
<feature type="non-terminal residue" evidence="2">
    <location>
        <position position="1"/>
    </location>
</feature>
<proteinExistence type="predicted"/>
<keyword evidence="2" id="KW-0223">Dioxygenase</keyword>
<dbReference type="InterPro" id="IPR029068">
    <property type="entry name" value="Glyas_Bleomycin-R_OHBP_Dase"/>
</dbReference>
<evidence type="ECO:0000313" key="2">
    <source>
        <dbReference type="EMBL" id="SPM34428.1"/>
    </source>
</evidence>
<dbReference type="InterPro" id="IPR037523">
    <property type="entry name" value="VOC_core"/>
</dbReference>
<sequence>VGFVVQRVDHIVLNCNDVEATAAWYERVLGMSRETFGPTGRTALRFGNQKINLRPIGALADDPEWVTGAVEAAGSEDLCFITEATPEEVRAHLGACGVEITAGPVPKTGALGPMTSHYCRDVDGNLVEIAVY</sequence>
<dbReference type="PROSITE" id="PS51819">
    <property type="entry name" value="VOC"/>
    <property type="match status" value="1"/>
</dbReference>
<dbReference type="InterPro" id="IPR004360">
    <property type="entry name" value="Glyas_Fos-R_dOase_dom"/>
</dbReference>
<dbReference type="AlphaFoldDB" id="A0A2U3NSE0"/>
<protein>
    <submittedName>
        <fullName evidence="2">Catechol 2,3-dioxygenase or other lactoylglutathione lyase family enzyme</fullName>
    </submittedName>
</protein>
<evidence type="ECO:0000313" key="3">
    <source>
        <dbReference type="Proteomes" id="UP000240988"/>
    </source>
</evidence>
<dbReference type="PANTHER" id="PTHR21366:SF31">
    <property type="entry name" value="METALLOTHIOL TRANSFERASE FOSB"/>
    <property type="match status" value="1"/>
</dbReference>
<evidence type="ECO:0000259" key="1">
    <source>
        <dbReference type="PROSITE" id="PS51819"/>
    </source>
</evidence>
<keyword evidence="2" id="KW-0560">Oxidoreductase</keyword>
<organism evidence="2 3">
    <name type="scientific">Mycobacterium rhizamassiliense</name>
    <dbReference type="NCBI Taxonomy" id="1841860"/>
    <lineage>
        <taxon>Bacteria</taxon>
        <taxon>Bacillati</taxon>
        <taxon>Actinomycetota</taxon>
        <taxon>Actinomycetes</taxon>
        <taxon>Mycobacteriales</taxon>
        <taxon>Mycobacteriaceae</taxon>
        <taxon>Mycobacterium</taxon>
    </lineage>
</organism>
<gene>
    <name evidence="2" type="ORF">MRAB57_2243</name>
</gene>
<dbReference type="Proteomes" id="UP000240988">
    <property type="component" value="Unassembled WGS sequence"/>
</dbReference>
<dbReference type="GO" id="GO:0051213">
    <property type="term" value="F:dioxygenase activity"/>
    <property type="evidence" value="ECO:0007669"/>
    <property type="project" value="UniProtKB-KW"/>
</dbReference>
<dbReference type="GO" id="GO:0016829">
    <property type="term" value="F:lyase activity"/>
    <property type="evidence" value="ECO:0007669"/>
    <property type="project" value="UniProtKB-KW"/>
</dbReference>
<keyword evidence="2" id="KW-0456">Lyase</keyword>